<gene>
    <name evidence="1" type="ORF">AB6A68_10675</name>
</gene>
<sequence>MSQPQLGIAADMLFHPRQVIWVKHELLATATTARPRLAHSITMDTSLAVACLGAPNSALM</sequence>
<proteinExistence type="predicted"/>
<comment type="caution">
    <text evidence="1">The sequence shown here is derived from an EMBL/GenBank/DDBJ whole genome shotgun (WGS) entry which is preliminary data.</text>
</comment>
<protein>
    <submittedName>
        <fullName evidence="1">Uncharacterized protein</fullName>
    </submittedName>
</protein>
<dbReference type="RefSeq" id="WP_298344569.1">
    <property type="nucleotide sequence ID" value="NZ_JBFSHR010000045.1"/>
</dbReference>
<dbReference type="Proteomes" id="UP001560267">
    <property type="component" value="Unassembled WGS sequence"/>
</dbReference>
<keyword evidence="2" id="KW-1185">Reference proteome</keyword>
<evidence type="ECO:0000313" key="2">
    <source>
        <dbReference type="Proteomes" id="UP001560267"/>
    </source>
</evidence>
<dbReference type="EMBL" id="JBFSHR010000045">
    <property type="protein sequence ID" value="MEX6430291.1"/>
    <property type="molecule type" value="Genomic_DNA"/>
</dbReference>
<name>A0ABV3Y407_9ACTN</name>
<reference evidence="1 2" key="1">
    <citation type="submission" date="2024-07" db="EMBL/GenBank/DDBJ databases">
        <title>Draft Genome Sequence of Ferrimicrobium acidiphilum Strain YE2023, Isolated from a Pulp of Bioleach Reactor.</title>
        <authorList>
            <person name="Elkina Y.A."/>
            <person name="Bulaeva A.G."/>
            <person name="Beletsky A.V."/>
            <person name="Mardanov A.V."/>
        </authorList>
    </citation>
    <scope>NUCLEOTIDE SEQUENCE [LARGE SCALE GENOMIC DNA]</scope>
    <source>
        <strain evidence="1 2">YE2023</strain>
    </source>
</reference>
<evidence type="ECO:0000313" key="1">
    <source>
        <dbReference type="EMBL" id="MEX6430291.1"/>
    </source>
</evidence>
<organism evidence="1 2">
    <name type="scientific">Ferrimicrobium acidiphilum</name>
    <dbReference type="NCBI Taxonomy" id="121039"/>
    <lineage>
        <taxon>Bacteria</taxon>
        <taxon>Bacillati</taxon>
        <taxon>Actinomycetota</taxon>
        <taxon>Acidimicrobiia</taxon>
        <taxon>Acidimicrobiales</taxon>
        <taxon>Acidimicrobiaceae</taxon>
        <taxon>Ferrimicrobium</taxon>
    </lineage>
</organism>
<accession>A0ABV3Y407</accession>